<dbReference type="InterPro" id="IPR032867">
    <property type="entry name" value="DYW_dom"/>
</dbReference>
<dbReference type="EMBL" id="NMUH01001690">
    <property type="protein sequence ID" value="MQL94552.1"/>
    <property type="molecule type" value="Genomic_DNA"/>
</dbReference>
<dbReference type="AlphaFoldDB" id="A0A843V857"/>
<dbReference type="FunFam" id="1.25.40.10:FF:000031">
    <property type="entry name" value="Pentatricopeptide repeat-containing protein mitochondrial"/>
    <property type="match status" value="1"/>
</dbReference>
<feature type="repeat" description="PPR" evidence="2">
    <location>
        <begin position="396"/>
        <end position="430"/>
    </location>
</feature>
<evidence type="ECO:0000256" key="1">
    <source>
        <dbReference type="ARBA" id="ARBA00022737"/>
    </source>
</evidence>
<evidence type="ECO:0000313" key="5">
    <source>
        <dbReference type="Proteomes" id="UP000652761"/>
    </source>
</evidence>
<feature type="repeat" description="PPR" evidence="2">
    <location>
        <begin position="628"/>
        <end position="662"/>
    </location>
</feature>
<feature type="domain" description="DYW" evidence="3">
    <location>
        <begin position="843"/>
        <end position="935"/>
    </location>
</feature>
<evidence type="ECO:0000256" key="2">
    <source>
        <dbReference type="PROSITE-ProRule" id="PRU00708"/>
    </source>
</evidence>
<dbReference type="NCBIfam" id="TIGR00756">
    <property type="entry name" value="PPR"/>
    <property type="match status" value="13"/>
</dbReference>
<reference evidence="4" key="1">
    <citation type="submission" date="2017-07" db="EMBL/GenBank/DDBJ databases">
        <title>Taro Niue Genome Assembly and Annotation.</title>
        <authorList>
            <person name="Atibalentja N."/>
            <person name="Keating K."/>
            <person name="Fields C.J."/>
        </authorList>
    </citation>
    <scope>NUCLEOTIDE SEQUENCE</scope>
    <source>
        <strain evidence="4">Niue_2</strain>
        <tissue evidence="4">Leaf</tissue>
    </source>
</reference>
<dbReference type="InterPro" id="IPR002885">
    <property type="entry name" value="PPR_rpt"/>
</dbReference>
<dbReference type="PROSITE" id="PS51375">
    <property type="entry name" value="PPR"/>
    <property type="match status" value="10"/>
</dbReference>
<feature type="repeat" description="PPR" evidence="2">
    <location>
        <begin position="139"/>
        <end position="173"/>
    </location>
</feature>
<dbReference type="GO" id="GO:0003723">
    <property type="term" value="F:RNA binding"/>
    <property type="evidence" value="ECO:0007669"/>
    <property type="project" value="InterPro"/>
</dbReference>
<dbReference type="GO" id="GO:0008270">
    <property type="term" value="F:zinc ion binding"/>
    <property type="evidence" value="ECO:0007669"/>
    <property type="project" value="InterPro"/>
</dbReference>
<feature type="repeat" description="PPR" evidence="2">
    <location>
        <begin position="528"/>
        <end position="562"/>
    </location>
</feature>
<dbReference type="Pfam" id="PF01535">
    <property type="entry name" value="PPR"/>
    <property type="match status" value="9"/>
</dbReference>
<feature type="repeat" description="PPR" evidence="2">
    <location>
        <begin position="303"/>
        <end position="337"/>
    </location>
</feature>
<accession>A0A843V857</accession>
<feature type="repeat" description="PPR" evidence="2">
    <location>
        <begin position="365"/>
        <end position="395"/>
    </location>
</feature>
<name>A0A843V857_COLES</name>
<dbReference type="OrthoDB" id="1868231at2759"/>
<organism evidence="4 5">
    <name type="scientific">Colocasia esculenta</name>
    <name type="common">Wild taro</name>
    <name type="synonym">Arum esculentum</name>
    <dbReference type="NCBI Taxonomy" id="4460"/>
    <lineage>
        <taxon>Eukaryota</taxon>
        <taxon>Viridiplantae</taxon>
        <taxon>Streptophyta</taxon>
        <taxon>Embryophyta</taxon>
        <taxon>Tracheophyta</taxon>
        <taxon>Spermatophyta</taxon>
        <taxon>Magnoliopsida</taxon>
        <taxon>Liliopsida</taxon>
        <taxon>Araceae</taxon>
        <taxon>Aroideae</taxon>
        <taxon>Colocasieae</taxon>
        <taxon>Colocasia</taxon>
    </lineage>
</organism>
<dbReference type="Pfam" id="PF12854">
    <property type="entry name" value="PPR_1"/>
    <property type="match status" value="1"/>
</dbReference>
<dbReference type="PANTHER" id="PTHR47926:SF533">
    <property type="entry name" value="DYW DOMAIN-CONTAINING PROTEIN"/>
    <property type="match status" value="1"/>
</dbReference>
<protein>
    <recommendedName>
        <fullName evidence="3">DYW domain-containing protein</fullName>
    </recommendedName>
</protein>
<dbReference type="InterPro" id="IPR046960">
    <property type="entry name" value="PPR_At4g14850-like_plant"/>
</dbReference>
<feature type="repeat" description="PPR" evidence="2">
    <location>
        <begin position="108"/>
        <end position="138"/>
    </location>
</feature>
<dbReference type="SUPFAM" id="SSF48452">
    <property type="entry name" value="TPR-like"/>
    <property type="match status" value="1"/>
</dbReference>
<dbReference type="FunFam" id="1.25.40.10:FF:002130">
    <property type="entry name" value="Pentatricopeptide repeat-containing protein mitochondrial"/>
    <property type="match status" value="1"/>
</dbReference>
<dbReference type="GO" id="GO:0048731">
    <property type="term" value="P:system development"/>
    <property type="evidence" value="ECO:0007669"/>
    <property type="project" value="UniProtKB-ARBA"/>
</dbReference>
<proteinExistence type="predicted"/>
<dbReference type="Pfam" id="PF14432">
    <property type="entry name" value="DYW_deaminase"/>
    <property type="match status" value="1"/>
</dbReference>
<dbReference type="InterPro" id="IPR046848">
    <property type="entry name" value="E_motif"/>
</dbReference>
<feature type="repeat" description="PPR" evidence="2">
    <location>
        <begin position="46"/>
        <end position="80"/>
    </location>
</feature>
<dbReference type="SMR" id="A0A843V857"/>
<keyword evidence="5" id="KW-1185">Reference proteome</keyword>
<dbReference type="Pfam" id="PF13041">
    <property type="entry name" value="PPR_2"/>
    <property type="match status" value="2"/>
</dbReference>
<gene>
    <name evidence="4" type="ORF">Taro_027233</name>
</gene>
<dbReference type="PANTHER" id="PTHR47926">
    <property type="entry name" value="PENTATRICOPEPTIDE REPEAT-CONTAINING PROTEIN"/>
    <property type="match status" value="1"/>
</dbReference>
<sequence length="935" mass="105431">MAAVWGRAACSPASPPVSPPFSLHRDLCRLLHSLAAPFFEYNPGRDISAHNSRIQELSRLGRVEEARRLFDEMPQRDTFSWNSMISAYLRRGMVEESRALFDVFPGRNVWTWTILMSGYARVGHIDEARRLFDAMPERNAVSWNAMISGYVQNGDIASARRLFERMTERNVITWNSLINGCCRAHLMAQARELFERMPDRDLASWTIMISGYVQIEQFGEACWMFLRMRHGGGVPDQPSFVAVLSAVMGLSDLKLLESLRTLAIKANFEGDVVVGTSILNVYTRCNTALDLASHFFEGMPDRNEYSWSTMISALSQNGRLDDAILVYNKDPQKSIPSRCAMLTGYAQHGKIHEARQFFEQNPDPHVVYWNAMIAGFTQNRMIEEAMDLFDRMPVRNIITWAAMIAGCAQNGKNREALELLSELHRLGMLPSYPCLTSAFFACGNIGMLEMGRQIHTLAVKVGSQFNSYVCNGLITMYARCKNSDDLAQIFNRMSVRDTVSWNSLIAGLSQNDLLEDARNAFERMPHRDVVSWTAIISAYVQAGQGNEALRFFLRMLHEGMKPNPSTITGLLSSCGALGATKLGCQVHCLAGKLGLELNVFVCNALISMYFKCGCVDAFRVFDEMPECDVITWNAVLAGCAQHGFGREAIEFFEQMKSEGVLPDQATFVSVLCACSHAGLVDEGWQYFNSMSRDYNLMPLNGHYACMVDLLGRAGRLYEAENLIDDMPIEPDSVVWGALLSACRIHQNVELGRKVAERLFQMEPENSGNYVLLSNIYASLCMWDEVGKVRKLMKDQGVSKEPGSSWMQVKNRLHSFVTGDIQHEQLEEIHATLKEFYTKLKATGYIPETNYVLHDIEEEQKENVLLHHSEKLAIAFGLLNTPNGTPIQIMKNLRICGDCHNFIKFISKETGREIDVRDGNRFHHFKDGTCSCGDYW</sequence>
<feature type="repeat" description="PPR" evidence="2">
    <location>
        <begin position="201"/>
        <end position="235"/>
    </location>
</feature>
<dbReference type="Pfam" id="PF20431">
    <property type="entry name" value="E_motif"/>
    <property type="match status" value="1"/>
</dbReference>
<dbReference type="GO" id="GO:0009451">
    <property type="term" value="P:RNA modification"/>
    <property type="evidence" value="ECO:0007669"/>
    <property type="project" value="InterPro"/>
</dbReference>
<dbReference type="InterPro" id="IPR011990">
    <property type="entry name" value="TPR-like_helical_dom_sf"/>
</dbReference>
<dbReference type="FunFam" id="1.25.40.10:FF:000125">
    <property type="entry name" value="Pentatricopeptide repeat-containing protein"/>
    <property type="match status" value="1"/>
</dbReference>
<comment type="caution">
    <text evidence="4">The sequence shown here is derived from an EMBL/GenBank/DDBJ whole genome shotgun (WGS) entry which is preliminary data.</text>
</comment>
<evidence type="ECO:0000313" key="4">
    <source>
        <dbReference type="EMBL" id="MQL94552.1"/>
    </source>
</evidence>
<dbReference type="FunFam" id="1.25.40.10:FF:000366">
    <property type="entry name" value="Pentatricopeptide (PPR) repeat-containing protein"/>
    <property type="match status" value="1"/>
</dbReference>
<feature type="repeat" description="PPR" evidence="2">
    <location>
        <begin position="497"/>
        <end position="527"/>
    </location>
</feature>
<keyword evidence="1" id="KW-0677">Repeat</keyword>
<dbReference type="Proteomes" id="UP000652761">
    <property type="component" value="Unassembled WGS sequence"/>
</dbReference>
<dbReference type="Pfam" id="PF13812">
    <property type="entry name" value="PPR_3"/>
    <property type="match status" value="1"/>
</dbReference>
<dbReference type="Gene3D" id="1.25.40.10">
    <property type="entry name" value="Tetratricopeptide repeat domain"/>
    <property type="match status" value="8"/>
</dbReference>
<evidence type="ECO:0000259" key="3">
    <source>
        <dbReference type="Pfam" id="PF14432"/>
    </source>
</evidence>